<comment type="caution">
    <text evidence="9">The sequence shown here is derived from an EMBL/GenBank/DDBJ whole genome shotgun (WGS) entry which is preliminary data.</text>
</comment>
<dbReference type="EMBL" id="BRPE01000001">
    <property type="protein sequence ID" value="GLA79356.1"/>
    <property type="molecule type" value="Genomic_DNA"/>
</dbReference>
<dbReference type="PROSITE" id="PS50157">
    <property type="entry name" value="ZINC_FINGER_C2H2_2"/>
    <property type="match status" value="2"/>
</dbReference>
<dbReference type="InterPro" id="IPR036236">
    <property type="entry name" value="Znf_C2H2_sf"/>
</dbReference>
<dbReference type="PANTHER" id="PTHR40626:SF11">
    <property type="entry name" value="ZINC FINGER PROTEIN YPR022C"/>
    <property type="match status" value="1"/>
</dbReference>
<dbReference type="AlphaFoldDB" id="A0A9W6AEA4"/>
<feature type="domain" description="C2H2-type" evidence="8">
    <location>
        <begin position="68"/>
        <end position="96"/>
    </location>
</feature>
<feature type="domain" description="C2H2-type" evidence="8">
    <location>
        <begin position="15"/>
        <end position="43"/>
    </location>
</feature>
<reference evidence="9" key="1">
    <citation type="submission" date="2022-07" db="EMBL/GenBank/DDBJ databases">
        <title>Taxonomy of Aspergillus series Nigri: significant species reduction supported by multi-species coalescent approaches.</title>
        <authorList>
            <person name="Bian C."/>
            <person name="Kusuya Y."/>
            <person name="Sklenar F."/>
            <person name="D'hooge E."/>
            <person name="Yaguchi T."/>
            <person name="Takahashi H."/>
            <person name="Hubka V."/>
        </authorList>
    </citation>
    <scope>NUCLEOTIDE SEQUENCE</scope>
    <source>
        <strain evidence="9">IFM 56815</strain>
    </source>
</reference>
<evidence type="ECO:0000256" key="6">
    <source>
        <dbReference type="ARBA" id="ARBA00023242"/>
    </source>
</evidence>
<keyword evidence="3" id="KW-0677">Repeat</keyword>
<dbReference type="InterPro" id="IPR051059">
    <property type="entry name" value="VerF-like"/>
</dbReference>
<comment type="subcellular location">
    <subcellularLocation>
        <location evidence="1">Nucleus</location>
    </subcellularLocation>
</comment>
<dbReference type="Proteomes" id="UP001144157">
    <property type="component" value="Unassembled WGS sequence"/>
</dbReference>
<organism evidence="9 10">
    <name type="scientific">Aspergillus tubingensis</name>
    <dbReference type="NCBI Taxonomy" id="5068"/>
    <lineage>
        <taxon>Eukaryota</taxon>
        <taxon>Fungi</taxon>
        <taxon>Dikarya</taxon>
        <taxon>Ascomycota</taxon>
        <taxon>Pezizomycotina</taxon>
        <taxon>Eurotiomycetes</taxon>
        <taxon>Eurotiomycetidae</taxon>
        <taxon>Eurotiales</taxon>
        <taxon>Aspergillaceae</taxon>
        <taxon>Aspergillus</taxon>
        <taxon>Aspergillus subgen. Circumdati</taxon>
    </lineage>
</organism>
<name>A0A9W6AEA4_ASPTU</name>
<dbReference type="GO" id="GO:0005634">
    <property type="term" value="C:nucleus"/>
    <property type="evidence" value="ECO:0007669"/>
    <property type="project" value="UniProtKB-SubCell"/>
</dbReference>
<evidence type="ECO:0000313" key="9">
    <source>
        <dbReference type="EMBL" id="GLA79356.1"/>
    </source>
</evidence>
<evidence type="ECO:0000256" key="3">
    <source>
        <dbReference type="ARBA" id="ARBA00022737"/>
    </source>
</evidence>
<evidence type="ECO:0000256" key="2">
    <source>
        <dbReference type="ARBA" id="ARBA00022723"/>
    </source>
</evidence>
<dbReference type="GO" id="GO:0000981">
    <property type="term" value="F:DNA-binding transcription factor activity, RNA polymerase II-specific"/>
    <property type="evidence" value="ECO:0007669"/>
    <property type="project" value="InterPro"/>
</dbReference>
<dbReference type="PANTHER" id="PTHR40626">
    <property type="entry name" value="MIP31509P"/>
    <property type="match status" value="1"/>
</dbReference>
<dbReference type="InterPro" id="IPR013087">
    <property type="entry name" value="Znf_C2H2_type"/>
</dbReference>
<protein>
    <recommendedName>
        <fullName evidence="8">C2H2-type domain-containing protein</fullName>
    </recommendedName>
</protein>
<keyword evidence="5" id="KW-0862">Zinc</keyword>
<evidence type="ECO:0000259" key="8">
    <source>
        <dbReference type="PROSITE" id="PS50157"/>
    </source>
</evidence>
<dbReference type="GO" id="GO:0008270">
    <property type="term" value="F:zinc ion binding"/>
    <property type="evidence" value="ECO:0007669"/>
    <property type="project" value="UniProtKB-KW"/>
</dbReference>
<dbReference type="GO" id="GO:0000978">
    <property type="term" value="F:RNA polymerase II cis-regulatory region sequence-specific DNA binding"/>
    <property type="evidence" value="ECO:0007669"/>
    <property type="project" value="InterPro"/>
</dbReference>
<dbReference type="Gene3D" id="3.30.160.60">
    <property type="entry name" value="Classic Zinc Finger"/>
    <property type="match status" value="1"/>
</dbReference>
<proteinExistence type="predicted"/>
<dbReference type="PROSITE" id="PS00028">
    <property type="entry name" value="ZINC_FINGER_C2H2_1"/>
    <property type="match status" value="1"/>
</dbReference>
<evidence type="ECO:0000256" key="5">
    <source>
        <dbReference type="ARBA" id="ARBA00022833"/>
    </source>
</evidence>
<evidence type="ECO:0000313" key="10">
    <source>
        <dbReference type="Proteomes" id="UP001144157"/>
    </source>
</evidence>
<dbReference type="SUPFAM" id="SSF57667">
    <property type="entry name" value="beta-beta-alpha zinc fingers"/>
    <property type="match status" value="1"/>
</dbReference>
<keyword evidence="2" id="KW-0479">Metal-binding</keyword>
<accession>A0A9W6AEA4</accession>
<gene>
    <name evidence="9" type="ORF">AtubIFM56815_000150</name>
</gene>
<keyword evidence="6" id="KW-0539">Nucleus</keyword>
<keyword evidence="4 7" id="KW-0863">Zinc-finger</keyword>
<sequence length="297" mass="34242">MGDDCAMTTTRRRQHVCNICKKRFLRREHCVRHRRGRQYSTRPLFPSEFLQCPAEHFFFYPDTREQPFQCRYCVRKYSRTDVLIRHEKTAHGDKYRARPSIWEVSTAASPTSTHVAHQFEPAALDSPDVTHWRRSTDPIQHALTVQDFTTLHAEALSASYLIPLSSMQTQTPLPACGQEELPYATPAATEFTAWSSPRVEDANWLGMEVEVRKFHDLGWKESPSLMPCVGLNTRLEGDETAEHEAEDGRHDSNELLGSLGSMFDPLWHPFITRRAAVTRYMLDRHHDVLHRAGLLNT</sequence>
<evidence type="ECO:0000256" key="7">
    <source>
        <dbReference type="PROSITE-ProRule" id="PRU00042"/>
    </source>
</evidence>
<evidence type="ECO:0000256" key="4">
    <source>
        <dbReference type="ARBA" id="ARBA00022771"/>
    </source>
</evidence>
<evidence type="ECO:0000256" key="1">
    <source>
        <dbReference type="ARBA" id="ARBA00004123"/>
    </source>
</evidence>
<dbReference type="GO" id="GO:0000785">
    <property type="term" value="C:chromatin"/>
    <property type="evidence" value="ECO:0007669"/>
    <property type="project" value="TreeGrafter"/>
</dbReference>